<dbReference type="AlphaFoldDB" id="A0AB37VLP5"/>
<proteinExistence type="predicted"/>
<dbReference type="Proteomes" id="UP000289016">
    <property type="component" value="Unassembled WGS sequence"/>
</dbReference>
<comment type="caution">
    <text evidence="1">The sequence shown here is derived from an EMBL/GenBank/DDBJ whole genome shotgun (WGS) entry which is preliminary data.</text>
</comment>
<reference evidence="1 2" key="1">
    <citation type="submission" date="2018-06" db="EMBL/GenBank/DDBJ databases">
        <title>Carbapenemase-producing Enterobacteriaceae present in wastewater treatment plant effluent and nearby surface waters in the US.</title>
        <authorList>
            <person name="Mathys D.A."/>
            <person name="Mollenkopf D.F."/>
            <person name="Feicht S.M."/>
            <person name="Adams R.J."/>
            <person name="Albers A.L."/>
            <person name="Grooters S.V."/>
            <person name="Stuever D.M."/>
            <person name="Daniels J.B."/>
            <person name="Wittum T.E."/>
        </authorList>
    </citation>
    <scope>NUCLEOTIDE SEQUENCE [LARGE SCALE GENOMIC DNA]</scope>
    <source>
        <strain evidence="1 2">GEO_23_Down_A</strain>
    </source>
</reference>
<name>A0AB37VLP5_ENTCL</name>
<organism evidence="1 2">
    <name type="scientific">Enterobacter cloacae</name>
    <dbReference type="NCBI Taxonomy" id="550"/>
    <lineage>
        <taxon>Bacteria</taxon>
        <taxon>Pseudomonadati</taxon>
        <taxon>Pseudomonadota</taxon>
        <taxon>Gammaproteobacteria</taxon>
        <taxon>Enterobacterales</taxon>
        <taxon>Enterobacteriaceae</taxon>
        <taxon>Enterobacter</taxon>
        <taxon>Enterobacter cloacae complex</taxon>
    </lineage>
</organism>
<dbReference type="EMBL" id="QKPI01000025">
    <property type="protein sequence ID" value="RWT79322.1"/>
    <property type="molecule type" value="Genomic_DNA"/>
</dbReference>
<evidence type="ECO:0000313" key="2">
    <source>
        <dbReference type="Proteomes" id="UP000289016"/>
    </source>
</evidence>
<protein>
    <submittedName>
        <fullName evidence="1">Uncharacterized protein</fullName>
    </submittedName>
</protein>
<sequence>MAKPRSIFDRFIKVSFAKKLTFSNTCHHTALPALIASLKVILLRGEIKLSPFHDTRNYRNLFKKIPLATPHF</sequence>
<evidence type="ECO:0000313" key="1">
    <source>
        <dbReference type="EMBL" id="RWT79322.1"/>
    </source>
</evidence>
<accession>A0AB37VLP5</accession>
<gene>
    <name evidence="1" type="ORF">DN595_11690</name>
</gene>